<organism evidence="2 3">
    <name type="scientific">Lolium multiflorum</name>
    <name type="common">Italian ryegrass</name>
    <name type="synonym">Lolium perenne subsp. multiflorum</name>
    <dbReference type="NCBI Taxonomy" id="4521"/>
    <lineage>
        <taxon>Eukaryota</taxon>
        <taxon>Viridiplantae</taxon>
        <taxon>Streptophyta</taxon>
        <taxon>Embryophyta</taxon>
        <taxon>Tracheophyta</taxon>
        <taxon>Spermatophyta</taxon>
        <taxon>Magnoliopsida</taxon>
        <taxon>Liliopsida</taxon>
        <taxon>Poales</taxon>
        <taxon>Poaceae</taxon>
        <taxon>BOP clade</taxon>
        <taxon>Pooideae</taxon>
        <taxon>Poodae</taxon>
        <taxon>Poeae</taxon>
        <taxon>Poeae Chloroplast Group 2 (Poeae type)</taxon>
        <taxon>Loliodinae</taxon>
        <taxon>Loliinae</taxon>
        <taxon>Lolium</taxon>
    </lineage>
</organism>
<dbReference type="InterPro" id="IPR055357">
    <property type="entry name" value="LRR_At1g61320_AtMIF1"/>
</dbReference>
<proteinExistence type="predicted"/>
<name>A0AAD8T171_LOLMU</name>
<evidence type="ECO:0000313" key="3">
    <source>
        <dbReference type="Proteomes" id="UP001231189"/>
    </source>
</evidence>
<dbReference type="PANTHER" id="PTHR32153">
    <property type="entry name" value="OJ000223_09.16 PROTEIN"/>
    <property type="match status" value="1"/>
</dbReference>
<sequence>MLVRTSVLSTRWRHLPHQLPCLDINVTCSHSTASRRQIMGPYKSATRLISHACNCTRDLVINRLRLVFYLLVPWLCSIGCAVDDIASSGKTKCLEFVIFPSCDRPSKPQLAEFGQQLMSFSRTYPITFEWLTGLTLNSLAFGDSDIPSLINASHRLERLSFRFCNLVKYSVLKIDAPCSRLHTLEFIGFRCARIELISVPELRRLECHSCLKENPPVRFGYVPQLHDVVLASRAKAWQTPVALGEFMSGIASNLSILCLNFSCQTIWVRPEHPGQRTPIFSNLRDVCFYNIFVECDLNWTLFILEAAPSLQKFHLSRHSCVNGSEVTDEKTNVVWEPSKNFKHSNLKLMVMNGFNGEKKVMDYVRLVMERAVGLKRIELSNKHMCVKCNALEYPRKFLVDDATKHRVNELLTHGFSSAVEIIID</sequence>
<protein>
    <recommendedName>
        <fullName evidence="1">At1g61320/AtMIF1 LRR domain-containing protein</fullName>
    </recommendedName>
</protein>
<dbReference type="InterPro" id="IPR032675">
    <property type="entry name" value="LRR_dom_sf"/>
</dbReference>
<dbReference type="Pfam" id="PF23622">
    <property type="entry name" value="LRR_At1g61320_AtMIF1"/>
    <property type="match status" value="1"/>
</dbReference>
<dbReference type="Gene3D" id="3.80.10.10">
    <property type="entry name" value="Ribonuclease Inhibitor"/>
    <property type="match status" value="1"/>
</dbReference>
<keyword evidence="3" id="KW-1185">Reference proteome</keyword>
<dbReference type="EMBL" id="JAUUTY010000003">
    <property type="protein sequence ID" value="KAK1667173.1"/>
    <property type="molecule type" value="Genomic_DNA"/>
</dbReference>
<dbReference type="SUPFAM" id="SSF52058">
    <property type="entry name" value="L domain-like"/>
    <property type="match status" value="1"/>
</dbReference>
<feature type="domain" description="At1g61320/AtMIF1 LRR" evidence="1">
    <location>
        <begin position="128"/>
        <end position="390"/>
    </location>
</feature>
<comment type="caution">
    <text evidence="2">The sequence shown here is derived from an EMBL/GenBank/DDBJ whole genome shotgun (WGS) entry which is preliminary data.</text>
</comment>
<accession>A0AAD8T171</accession>
<evidence type="ECO:0000259" key="1">
    <source>
        <dbReference type="Pfam" id="PF23622"/>
    </source>
</evidence>
<reference evidence="2" key="1">
    <citation type="submission" date="2023-07" db="EMBL/GenBank/DDBJ databases">
        <title>A chromosome-level genome assembly of Lolium multiflorum.</title>
        <authorList>
            <person name="Chen Y."/>
            <person name="Copetti D."/>
            <person name="Kolliker R."/>
            <person name="Studer B."/>
        </authorList>
    </citation>
    <scope>NUCLEOTIDE SEQUENCE</scope>
    <source>
        <strain evidence="2">02402/16</strain>
        <tissue evidence="2">Leaf</tissue>
    </source>
</reference>
<evidence type="ECO:0000313" key="2">
    <source>
        <dbReference type="EMBL" id="KAK1667173.1"/>
    </source>
</evidence>
<gene>
    <name evidence="2" type="ORF">QYE76_055332</name>
</gene>
<dbReference type="AlphaFoldDB" id="A0AAD8T171"/>
<dbReference type="Proteomes" id="UP001231189">
    <property type="component" value="Unassembled WGS sequence"/>
</dbReference>
<dbReference type="InterPro" id="IPR044997">
    <property type="entry name" value="F-box_plant"/>
</dbReference>